<evidence type="ECO:0000256" key="1">
    <source>
        <dbReference type="SAM" id="MobiDB-lite"/>
    </source>
</evidence>
<dbReference type="OrthoDB" id="5599753at2759"/>
<keyword evidence="4" id="KW-1185">Reference proteome</keyword>
<accession>A0A2B7XH22</accession>
<comment type="caution">
    <text evidence="3">The sequence shown here is derived from an EMBL/GenBank/DDBJ whole genome shotgun (WGS) entry which is preliminary data.</text>
</comment>
<protein>
    <submittedName>
        <fullName evidence="3">Uncharacterized protein</fullName>
    </submittedName>
</protein>
<reference evidence="3 4" key="1">
    <citation type="submission" date="2017-10" db="EMBL/GenBank/DDBJ databases">
        <title>Comparative genomics in systemic dimorphic fungi from Ajellomycetaceae.</title>
        <authorList>
            <person name="Munoz J.F."/>
            <person name="Mcewen J.G."/>
            <person name="Clay O.K."/>
            <person name="Cuomo C.A."/>
        </authorList>
    </citation>
    <scope>NUCLEOTIDE SEQUENCE [LARGE SCALE GENOMIC DNA]</scope>
    <source>
        <strain evidence="3 4">UAMH130</strain>
    </source>
</reference>
<keyword evidence="2" id="KW-0812">Transmembrane</keyword>
<gene>
    <name evidence="3" type="ORF">GX51_01379</name>
</gene>
<dbReference type="EMBL" id="PDNC01000010">
    <property type="protein sequence ID" value="PGH08225.1"/>
    <property type="molecule type" value="Genomic_DNA"/>
</dbReference>
<dbReference type="Proteomes" id="UP000224080">
    <property type="component" value="Unassembled WGS sequence"/>
</dbReference>
<sequence>MFSTLNRLSIPFPSSVRLPTLSTRTSALVIIGILPIAAPTAYLLYLRLTTARHITSSTGRYHPPPPPSTDQSNSTSNANDKPSSQPSTHGQPPHPPLTIPAHLPTSATHTTLYERVTSHPIPLTSLNDAFSTATTATSVPPALLTTYLRTTMKAFSRTPQAYMIRSALKGNPAHATFDDTCIDALEFQPGDRVNGMYVVTYRGEGVAGWGERVEISLDVPEGYTGAGRDVEGMLVVGVEGVGGEEEKRNGKGEGEVGSILLFNETWLWRSEGGKPVMLESVVGRWLHALLAGWLIVKGTRAITV</sequence>
<keyword evidence="2" id="KW-1133">Transmembrane helix</keyword>
<feature type="region of interest" description="Disordered" evidence="1">
    <location>
        <begin position="56"/>
        <end position="103"/>
    </location>
</feature>
<dbReference type="AlphaFoldDB" id="A0A2B7XH22"/>
<evidence type="ECO:0000313" key="4">
    <source>
        <dbReference type="Proteomes" id="UP000224080"/>
    </source>
</evidence>
<evidence type="ECO:0000313" key="3">
    <source>
        <dbReference type="EMBL" id="PGH08225.1"/>
    </source>
</evidence>
<feature type="transmembrane region" description="Helical" evidence="2">
    <location>
        <begin position="27"/>
        <end position="46"/>
    </location>
</feature>
<name>A0A2B7XH22_9EURO</name>
<evidence type="ECO:0000256" key="2">
    <source>
        <dbReference type="SAM" id="Phobius"/>
    </source>
</evidence>
<proteinExistence type="predicted"/>
<keyword evidence="2" id="KW-0472">Membrane</keyword>
<organism evidence="3 4">
    <name type="scientific">Blastomyces parvus</name>
    <dbReference type="NCBI Taxonomy" id="2060905"/>
    <lineage>
        <taxon>Eukaryota</taxon>
        <taxon>Fungi</taxon>
        <taxon>Dikarya</taxon>
        <taxon>Ascomycota</taxon>
        <taxon>Pezizomycotina</taxon>
        <taxon>Eurotiomycetes</taxon>
        <taxon>Eurotiomycetidae</taxon>
        <taxon>Onygenales</taxon>
        <taxon>Ajellomycetaceae</taxon>
        <taxon>Blastomyces</taxon>
    </lineage>
</organism>
<feature type="compositionally biased region" description="Polar residues" evidence="1">
    <location>
        <begin position="69"/>
        <end position="90"/>
    </location>
</feature>